<gene>
    <name evidence="2" type="ORF">B0703_05765</name>
</gene>
<organism evidence="2 3">
    <name type="scientific">Bifidobacterium adolescentis</name>
    <dbReference type="NCBI Taxonomy" id="1680"/>
    <lineage>
        <taxon>Bacteria</taxon>
        <taxon>Bacillati</taxon>
        <taxon>Actinomycetota</taxon>
        <taxon>Actinomycetes</taxon>
        <taxon>Bifidobacteriales</taxon>
        <taxon>Bifidobacteriaceae</taxon>
        <taxon>Bifidobacterium</taxon>
    </lineage>
</organism>
<sequence>MADGIFSAGKVGVDVVPVTDGFYAKLDAELARIANKSVDVAANLDFDDGEARRQLDKWRSASAEVKIKANDSQVRQLVDKWDGKSVNAKLDLDTKKFKRELDAVEADLKKVGNRASWQKYWVKNEESAEKYTKLLERQEQLVKRQKNLLKDEITNRMRAVRNMQDAILKSSPLGEKNLFTEQDANKIVARYRQMLKTVEKNPAKVKLMLDDGDYRKVIARLESVTRAKAKAAEEDSRVRLYLDGADKLEARLKMLEHTRLTIPADIKLEQESLISRLRETAEKVKLNPDAKYEANLDLDMSRAEERIKKFKDKNDTLDMDVDLETAAARAHLMYFTRPRTIDIFAEFKGTDFGKIMKGMTTGATGIRGVQNQWQKLVNVFDRFDEVVPKWSMLGAIFTSVGAGALNLARTAGSAGASLVTMSKAALAAPGALLGVSAAFGAGYVAVSNYADYVDVASTKLGGLQKKLSDSFWSEAKTPVIDMMNALGGNGFVDGMEKVSSAEGKIAANAAKIVAQGEYVSRINSILGNTVKGVKSLNPGVQDVTKSVIRLGDMTSSYLPRMANYVSRNAAGMAQWVDEAEKSGKVTQAMEKAIEQGGYLMSSVKSLGGILKGTFGTLAEGENGIEKFSSQLQRADKAVNGVRFQSTIKAWADGAKDASSLFHDSFREIGDAAYSLRDTTKQVFVDAGSMVSTGIGSVSSMLGKSKTGIADFSDGVSEGFQKLFRSIDSAQPMFDSLLSMVGELSDTFGGTLANTLKSAAPTIKVLADGASAAAKAFGKLPAPIQAMIGMYATFGKAGLSAYNSLKRGMLQNIESTLQYRKTLSQLGITSQETAISMSELVRAMARLKSGQTAGVLTGEVSNIRQMGAAADETTAKLNRMNRAQAGGSTVAGVAAGAGSTGLVRGVGEAAEGAARKTGLLKTALSGVVDFLGGPVGIAIGGATTALSLAGSAISSYNDAAAHTQTVNRTVADSFKNVQSGAADASTAVSKARKTVSKNWTDNDYGWKLPNGNAIEKGLSGITKWVSPFKDSSKAADALGISVKQLNSAATGTNDAYDEMHRKLEAIKNDQQWVMGANGQMVNANEQQAQAAERLLGVLEDSHTEWVKGMKVASDWIGSADSVANVSSLAADKLSLLSESLAANNYELEGNSKNAQANRKMMADYADSALLAAKNIIYAGNGSAEANQKAKNAVYSARQEIIQMAEQCGMSADAAAALADQMGLIPDNVSTKFDLTNMDSVKAQVQDYIDQLELTKGQKQIILDLVQQGDITSFDQLAGAVKALMGGASKKDLVILLDAQDNASGKIKNATALAKGFGLTKAEINILAKDEAGPKLDAVKQKLRASGLTDAQIQILIDALDKASGKMQDIEKRKVPAAKGVRFDIDANDDDANVKLAKYQGLNGSTLATAHTFVIGDDSSAQNAFNNTRAYDGVTLAQPWGRVLGEHSLASLAFAAIQAFNGVTIAMPWGRVMGDNSSARNAFRNTRAYDGVTLARPWGRVIGDDSNAQSVFSDISSLNGSVIATRYVDIVTRRKGDGSVTVATGGRISGPGTGTSDSIPAWLSNGEAVLKASSLRKLDAKYGRDFFNTLNATGDVPAGSRIAKPSSTALEYRRQSQAYATGGRVEKMMSGLYEVNVQVPASTGTTVNQTFNTKVVRSNDDLYVAAPILHRNALAEARRYQR</sequence>
<dbReference type="Proteomes" id="UP000193179">
    <property type="component" value="Chromosome"/>
</dbReference>
<keyword evidence="1" id="KW-0175">Coiled coil</keyword>
<dbReference type="RefSeq" id="WP_085347095.1">
    <property type="nucleotide sequence ID" value="NZ_CP133648.1"/>
</dbReference>
<proteinExistence type="predicted"/>
<dbReference type="EMBL" id="CP133648">
    <property type="protein sequence ID" value="WNE84522.1"/>
    <property type="molecule type" value="Genomic_DNA"/>
</dbReference>
<feature type="coiled-coil region" evidence="1">
    <location>
        <begin position="94"/>
        <end position="155"/>
    </location>
</feature>
<reference evidence="2" key="2">
    <citation type="submission" date="2023-09" db="EMBL/GenBank/DDBJ databases">
        <title>Ecological and genomic based identification of the Bifidobacterium adolescentis prototype of the healthy human gut microbiota.</title>
        <authorList>
            <person name="Lugli G.A."/>
            <person name="Argentini C."/>
            <person name="Tarracchini C."/>
            <person name="Fontana F."/>
            <person name="Alessandri G."/>
            <person name="Mancabelli L."/>
            <person name="Milani C."/>
            <person name="Turroni F."/>
            <person name="Ventura M."/>
        </authorList>
    </citation>
    <scope>NUCLEOTIDE SEQUENCE</scope>
    <source>
        <strain evidence="2">703B</strain>
    </source>
</reference>
<evidence type="ECO:0000256" key="1">
    <source>
        <dbReference type="SAM" id="Coils"/>
    </source>
</evidence>
<feature type="coiled-coil region" evidence="1">
    <location>
        <begin position="293"/>
        <end position="320"/>
    </location>
</feature>
<evidence type="ECO:0000313" key="3">
    <source>
        <dbReference type="Proteomes" id="UP000193179"/>
    </source>
</evidence>
<reference evidence="2" key="1">
    <citation type="journal article" date="2016" name="Sci. Rep.">
        <title>Evaluation of genetic diversity among strains of the human gut commensal Bifidobacterium adolescentis.</title>
        <authorList>
            <person name="Duranti S."/>
            <person name="Milani C."/>
            <person name="Lugli G.A."/>
            <person name="Mancabelli L."/>
            <person name="Turroni F."/>
            <person name="Ferrario C."/>
            <person name="Mangifesta M."/>
            <person name="Viappiani A."/>
            <person name="Sanchez B."/>
            <person name="Margolles A."/>
            <person name="van Sinderen D."/>
            <person name="Ventura M."/>
        </authorList>
    </citation>
    <scope>NUCLEOTIDE SEQUENCE</scope>
    <source>
        <strain evidence="2">703B</strain>
    </source>
</reference>
<name>A0AAF0VAZ5_BIFAD</name>
<protein>
    <submittedName>
        <fullName evidence="2">Uncharacterized protein</fullName>
    </submittedName>
</protein>
<accession>A0AAF0VAZ5</accession>
<evidence type="ECO:0000313" key="2">
    <source>
        <dbReference type="EMBL" id="WNE84522.1"/>
    </source>
</evidence>